<feature type="binding site" evidence="8">
    <location>
        <position position="78"/>
    </location>
    <ligand>
        <name>substrate</name>
    </ligand>
</feature>
<dbReference type="PANTHER" id="PTHR22939">
    <property type="entry name" value="SERINE PROTEASE FAMILY S1C HTRA-RELATED"/>
    <property type="match status" value="1"/>
</dbReference>
<dbReference type="FunFam" id="2.40.10.10:FF:000001">
    <property type="entry name" value="Periplasmic serine protease DegS"/>
    <property type="match status" value="1"/>
</dbReference>
<evidence type="ECO:0000256" key="4">
    <source>
        <dbReference type="ARBA" id="ARBA00022737"/>
    </source>
</evidence>
<accession>A0A7C0XC12</accession>
<feature type="active site" description="Charge relay system" evidence="7">
    <location>
        <position position="139"/>
    </location>
</feature>
<dbReference type="Pfam" id="PF13365">
    <property type="entry name" value="Trypsin_2"/>
    <property type="match status" value="1"/>
</dbReference>
<evidence type="ECO:0000256" key="2">
    <source>
        <dbReference type="ARBA" id="ARBA00022670"/>
    </source>
</evidence>
<feature type="binding site" evidence="8">
    <location>
        <position position="172"/>
    </location>
    <ligand>
        <name>substrate</name>
    </ligand>
</feature>
<feature type="binding site" evidence="8">
    <location>
        <begin position="248"/>
        <end position="250"/>
    </location>
    <ligand>
        <name>substrate</name>
    </ligand>
</feature>
<organism evidence="10">
    <name type="scientific">candidate division WOR-3 bacterium</name>
    <dbReference type="NCBI Taxonomy" id="2052148"/>
    <lineage>
        <taxon>Bacteria</taxon>
        <taxon>Bacteria division WOR-3</taxon>
    </lineage>
</organism>
<dbReference type="PANTHER" id="PTHR22939:SF129">
    <property type="entry name" value="SERINE PROTEASE HTRA2, MITOCHONDRIAL"/>
    <property type="match status" value="1"/>
</dbReference>
<dbReference type="Proteomes" id="UP000885931">
    <property type="component" value="Unassembled WGS sequence"/>
</dbReference>
<evidence type="ECO:0000256" key="1">
    <source>
        <dbReference type="ARBA" id="ARBA00010541"/>
    </source>
</evidence>
<evidence type="ECO:0000256" key="3">
    <source>
        <dbReference type="ARBA" id="ARBA00022729"/>
    </source>
</evidence>
<dbReference type="InterPro" id="IPR036034">
    <property type="entry name" value="PDZ_sf"/>
</dbReference>
<dbReference type="InterPro" id="IPR011782">
    <property type="entry name" value="Pept_S1C_Do"/>
</dbReference>
<gene>
    <name evidence="10" type="ORF">ENG67_00120</name>
</gene>
<protein>
    <submittedName>
        <fullName evidence="10">Do family serine endopeptidase</fullName>
    </submittedName>
</protein>
<dbReference type="InterPro" id="IPR001478">
    <property type="entry name" value="PDZ"/>
</dbReference>
<feature type="binding site" evidence="8">
    <location>
        <position position="139"/>
    </location>
    <ligand>
        <name>substrate</name>
    </ligand>
</feature>
<dbReference type="Gene3D" id="2.30.42.10">
    <property type="match status" value="2"/>
</dbReference>
<dbReference type="Pfam" id="PF13180">
    <property type="entry name" value="PDZ_2"/>
    <property type="match status" value="2"/>
</dbReference>
<name>A0A7C0XC12_UNCW3</name>
<comment type="caution">
    <text evidence="10">The sequence shown here is derived from an EMBL/GenBank/DDBJ whole genome shotgun (WGS) entry which is preliminary data.</text>
</comment>
<dbReference type="EMBL" id="DRBW01000007">
    <property type="protein sequence ID" value="HDM89598.1"/>
    <property type="molecule type" value="Genomic_DNA"/>
</dbReference>
<keyword evidence="3" id="KW-0732">Signal</keyword>
<dbReference type="PRINTS" id="PR00834">
    <property type="entry name" value="PROTEASES2C"/>
</dbReference>
<keyword evidence="6" id="KW-0720">Serine protease</keyword>
<evidence type="ECO:0000256" key="8">
    <source>
        <dbReference type="PIRSR" id="PIRSR611782-2"/>
    </source>
</evidence>
<dbReference type="CDD" id="cd10839">
    <property type="entry name" value="cpPDZ1_DegP-like"/>
    <property type="match status" value="1"/>
</dbReference>
<dbReference type="SUPFAM" id="SSF50156">
    <property type="entry name" value="PDZ domain-like"/>
    <property type="match status" value="2"/>
</dbReference>
<comment type="similarity">
    <text evidence="1">Belongs to the peptidase S1C family.</text>
</comment>
<evidence type="ECO:0000313" key="10">
    <source>
        <dbReference type="EMBL" id="HDM89598.1"/>
    </source>
</evidence>
<feature type="active site" description="Charge relay system" evidence="7">
    <location>
        <position position="250"/>
    </location>
</feature>
<dbReference type="GO" id="GO:0004252">
    <property type="term" value="F:serine-type endopeptidase activity"/>
    <property type="evidence" value="ECO:0007669"/>
    <property type="project" value="InterPro"/>
</dbReference>
<keyword evidence="4" id="KW-0677">Repeat</keyword>
<dbReference type="PROSITE" id="PS50106">
    <property type="entry name" value="PDZ"/>
    <property type="match status" value="2"/>
</dbReference>
<sequence length="515" mass="56252">MRKTWKWAVLLFALGLISGLVLTARLGLSPVTQAQPSEKVQELAESEFPSSLTPDGFHSPFVKVAKEVMPAVVNIAAERIVKEEGAPFRFEYRGPFEEFFKKFFESEPFSMPERKAHVLGSGFIFDRKGDEYFILTNNHVVKGADKIIVRLSDKSEYKGKNVELVGKDPRTDIAVLKIKSDKELPVVKLGDSDKIEVGDWAIAIGNPFGLDRTVTVGVISAKGRSGINLPEGPDYQDFIQTDAAINFGNSGGPLVNIKGEVIGINTAITTPSGGFIGIGFAIPINLAKYIAQQLIEKGKVVRGYIGVRIQDVTGDIAEAYGLEKPMGALIVQVEKGTPAEKAGLEDGDLILEFNGKPVEDVQSLRLMVAETPPGTEVTLKIRKPDGKEKEIKLKLTEYPGEQVAAKEEEGEEERVTKGEVSWLGMKVIDVRSERAKSLGVKEDAGVVVVDVDVEGKASDAGIRTGDVIYKVGGVKINTLDDFKSAKKKYGKRKKPVIFYVKRQGIPRIIAIRPED</sequence>
<keyword evidence="5" id="KW-0378">Hydrolase</keyword>
<feature type="domain" description="PDZ" evidence="9">
    <location>
        <begin position="294"/>
        <end position="385"/>
    </location>
</feature>
<proteinExistence type="inferred from homology"/>
<evidence type="ECO:0000259" key="9">
    <source>
        <dbReference type="PROSITE" id="PS50106"/>
    </source>
</evidence>
<evidence type="ECO:0000256" key="6">
    <source>
        <dbReference type="ARBA" id="ARBA00022825"/>
    </source>
</evidence>
<dbReference type="GO" id="GO:0006508">
    <property type="term" value="P:proteolysis"/>
    <property type="evidence" value="ECO:0007669"/>
    <property type="project" value="UniProtKB-KW"/>
</dbReference>
<dbReference type="SMART" id="SM00228">
    <property type="entry name" value="PDZ"/>
    <property type="match status" value="2"/>
</dbReference>
<feature type="domain" description="PDZ" evidence="9">
    <location>
        <begin position="427"/>
        <end position="476"/>
    </location>
</feature>
<reference evidence="10" key="1">
    <citation type="journal article" date="2020" name="mSystems">
        <title>Genome- and Community-Level Interaction Insights into Carbon Utilization and Element Cycling Functions of Hydrothermarchaeota in Hydrothermal Sediment.</title>
        <authorList>
            <person name="Zhou Z."/>
            <person name="Liu Y."/>
            <person name="Xu W."/>
            <person name="Pan J."/>
            <person name="Luo Z.H."/>
            <person name="Li M."/>
        </authorList>
    </citation>
    <scope>NUCLEOTIDE SEQUENCE [LARGE SCALE GENOMIC DNA]</scope>
    <source>
        <strain evidence="10">HyVt-237</strain>
    </source>
</reference>
<evidence type="ECO:0000256" key="5">
    <source>
        <dbReference type="ARBA" id="ARBA00022801"/>
    </source>
</evidence>
<keyword evidence="2" id="KW-0645">Protease</keyword>
<dbReference type="InterPro" id="IPR009003">
    <property type="entry name" value="Peptidase_S1_PA"/>
</dbReference>
<evidence type="ECO:0000256" key="7">
    <source>
        <dbReference type="PIRSR" id="PIRSR611782-1"/>
    </source>
</evidence>
<feature type="active site" description="Charge relay system" evidence="7">
    <location>
        <position position="172"/>
    </location>
</feature>
<dbReference type="AlphaFoldDB" id="A0A7C0XC12"/>
<dbReference type="Gene3D" id="2.40.10.120">
    <property type="match status" value="1"/>
</dbReference>
<dbReference type="NCBIfam" id="TIGR02037">
    <property type="entry name" value="degP_htrA_DO"/>
    <property type="match status" value="1"/>
</dbReference>
<dbReference type="InterPro" id="IPR001940">
    <property type="entry name" value="Peptidase_S1C"/>
</dbReference>
<dbReference type="SUPFAM" id="SSF50494">
    <property type="entry name" value="Trypsin-like serine proteases"/>
    <property type="match status" value="1"/>
</dbReference>